<dbReference type="Proteomes" id="UP001159427">
    <property type="component" value="Unassembled WGS sequence"/>
</dbReference>
<organism evidence="1 2">
    <name type="scientific">Porites evermanni</name>
    <dbReference type="NCBI Taxonomy" id="104178"/>
    <lineage>
        <taxon>Eukaryota</taxon>
        <taxon>Metazoa</taxon>
        <taxon>Cnidaria</taxon>
        <taxon>Anthozoa</taxon>
        <taxon>Hexacorallia</taxon>
        <taxon>Scleractinia</taxon>
        <taxon>Fungiina</taxon>
        <taxon>Poritidae</taxon>
        <taxon>Porites</taxon>
    </lineage>
</organism>
<sequence>MTRTFSDGSFQVEKKTSKLPETMMGDKINTEIATINDTVFEFPAPSQTCGQIESPEGFDDDDDEDVLQMRRFKCIGAEDETPRQEFLRVVEREMHEENVPLKARPRLEPKEENERDAIATDKHHGTSCFCVGYIAKHLQSICTLS</sequence>
<protein>
    <submittedName>
        <fullName evidence="1">Uncharacterized protein</fullName>
    </submittedName>
</protein>
<name>A0ABN8LNJ1_9CNID</name>
<gene>
    <name evidence="1" type="ORF">PEVE_00030400</name>
</gene>
<evidence type="ECO:0000313" key="1">
    <source>
        <dbReference type="EMBL" id="CAH3016567.1"/>
    </source>
</evidence>
<keyword evidence="2" id="KW-1185">Reference proteome</keyword>
<dbReference type="EMBL" id="CALNXI010000043">
    <property type="protein sequence ID" value="CAH3016567.1"/>
    <property type="molecule type" value="Genomic_DNA"/>
</dbReference>
<reference evidence="1 2" key="1">
    <citation type="submission" date="2022-05" db="EMBL/GenBank/DDBJ databases">
        <authorList>
            <consortium name="Genoscope - CEA"/>
            <person name="William W."/>
        </authorList>
    </citation>
    <scope>NUCLEOTIDE SEQUENCE [LARGE SCALE GENOMIC DNA]</scope>
</reference>
<evidence type="ECO:0000313" key="2">
    <source>
        <dbReference type="Proteomes" id="UP001159427"/>
    </source>
</evidence>
<comment type="caution">
    <text evidence="1">The sequence shown here is derived from an EMBL/GenBank/DDBJ whole genome shotgun (WGS) entry which is preliminary data.</text>
</comment>
<proteinExistence type="predicted"/>
<accession>A0ABN8LNJ1</accession>